<dbReference type="EMBL" id="AUYC01000051">
    <property type="protein sequence ID" value="KZN59867.1"/>
    <property type="molecule type" value="Genomic_DNA"/>
</dbReference>
<proteinExistence type="predicted"/>
<evidence type="ECO:0000313" key="2">
    <source>
        <dbReference type="Proteomes" id="UP000076486"/>
    </source>
</evidence>
<reference evidence="1 2" key="1">
    <citation type="submission" date="2013-07" db="EMBL/GenBank/DDBJ databases">
        <title>Comparative Genomic and Metabolomic Analysis of Twelve Strains of Pseudoalteromonas luteoviolacea.</title>
        <authorList>
            <person name="Vynne N.G."/>
            <person name="Mansson M."/>
            <person name="Gram L."/>
        </authorList>
    </citation>
    <scope>NUCLEOTIDE SEQUENCE [LARGE SCALE GENOMIC DNA]</scope>
    <source>
        <strain evidence="1 2">CPMOR-1</strain>
    </source>
</reference>
<accession>A0A167IS03</accession>
<sequence length="56" mass="6326">MDKQKFILLQEVLRFPNGRFMSNSDGEFRVVTDLGRQVGLKDETSLRIAAGENGKI</sequence>
<organism evidence="1 2">
    <name type="scientific">Pseudoalteromonas luteoviolacea CPMOR-1</name>
    <dbReference type="NCBI Taxonomy" id="1365248"/>
    <lineage>
        <taxon>Bacteria</taxon>
        <taxon>Pseudomonadati</taxon>
        <taxon>Pseudomonadota</taxon>
        <taxon>Gammaproteobacteria</taxon>
        <taxon>Alteromonadales</taxon>
        <taxon>Pseudoalteromonadaceae</taxon>
        <taxon>Pseudoalteromonas</taxon>
    </lineage>
</organism>
<evidence type="ECO:0000313" key="1">
    <source>
        <dbReference type="EMBL" id="KZN59867.1"/>
    </source>
</evidence>
<gene>
    <name evidence="1" type="ORF">N473_02825</name>
</gene>
<protein>
    <submittedName>
        <fullName evidence="1">Uncharacterized protein</fullName>
    </submittedName>
</protein>
<name>A0A167IS03_9GAMM</name>
<dbReference type="PATRIC" id="fig|1365248.3.peg.4311"/>
<comment type="caution">
    <text evidence="1">The sequence shown here is derived from an EMBL/GenBank/DDBJ whole genome shotgun (WGS) entry which is preliminary data.</text>
</comment>
<dbReference type="AlphaFoldDB" id="A0A167IS03"/>
<dbReference type="Proteomes" id="UP000076486">
    <property type="component" value="Unassembled WGS sequence"/>
</dbReference>